<dbReference type="Gene3D" id="2.40.37.20">
    <property type="entry name" value="D-serine dehydratase-like domain"/>
    <property type="match status" value="1"/>
</dbReference>
<evidence type="ECO:0000313" key="3">
    <source>
        <dbReference type="Proteomes" id="UP000626109"/>
    </source>
</evidence>
<dbReference type="AlphaFoldDB" id="A0A813LCX7"/>
<proteinExistence type="predicted"/>
<dbReference type="InterPro" id="IPR026956">
    <property type="entry name" value="D-ser_dehydrat-like_dom"/>
</dbReference>
<dbReference type="Pfam" id="PF14031">
    <property type="entry name" value="D-ser_dehydrat"/>
    <property type="match status" value="1"/>
</dbReference>
<evidence type="ECO:0000259" key="1">
    <source>
        <dbReference type="SMART" id="SM01119"/>
    </source>
</evidence>
<feature type="non-terminal residue" evidence="2">
    <location>
        <position position="1"/>
    </location>
</feature>
<protein>
    <recommendedName>
        <fullName evidence="1">D-serine dehydratase-like domain-containing protein</fullName>
    </recommendedName>
</protein>
<dbReference type="InterPro" id="IPR051466">
    <property type="entry name" value="D-amino_acid_metab_enzyme"/>
</dbReference>
<dbReference type="PANTHER" id="PTHR28004:SF2">
    <property type="entry name" value="D-SERINE DEHYDRATASE"/>
    <property type="match status" value="1"/>
</dbReference>
<evidence type="ECO:0000313" key="2">
    <source>
        <dbReference type="EMBL" id="CAE8721474.1"/>
    </source>
</evidence>
<dbReference type="Proteomes" id="UP000626109">
    <property type="component" value="Unassembled WGS sequence"/>
</dbReference>
<name>A0A813LCX7_POLGL</name>
<sequence length="208" mass="22345">VYTHGGHSYNAHSLEEVRSIGEGERHAVVGFVAKLRASGSAALAAAAECLEVGIGSTPTCSNPPSHLQGVTEMHPGNYLYYDMTQVRLGSCQVEDAAVRVCTRVVGQYQKQNTLLVDLGWTGISAQGAESGYGAIDGHPELRIKVLKQEAGEVTSADGTPLDFSRYPVGLILRVIPHHSCASTHQHVTTHVLDADGQPMECWEQVRGW</sequence>
<organism evidence="2 3">
    <name type="scientific">Polarella glacialis</name>
    <name type="common">Dinoflagellate</name>
    <dbReference type="NCBI Taxonomy" id="89957"/>
    <lineage>
        <taxon>Eukaryota</taxon>
        <taxon>Sar</taxon>
        <taxon>Alveolata</taxon>
        <taxon>Dinophyceae</taxon>
        <taxon>Suessiales</taxon>
        <taxon>Suessiaceae</taxon>
        <taxon>Polarella</taxon>
    </lineage>
</organism>
<comment type="caution">
    <text evidence="2">The sequence shown here is derived from an EMBL/GenBank/DDBJ whole genome shotgun (WGS) entry which is preliminary data.</text>
</comment>
<gene>
    <name evidence="2" type="ORF">PGLA2088_LOCUS41949</name>
</gene>
<dbReference type="InterPro" id="IPR042208">
    <property type="entry name" value="D-ser_dehydrat-like_sf"/>
</dbReference>
<dbReference type="GO" id="GO:0036088">
    <property type="term" value="P:D-serine catabolic process"/>
    <property type="evidence" value="ECO:0007669"/>
    <property type="project" value="TreeGrafter"/>
</dbReference>
<reference evidence="2" key="1">
    <citation type="submission" date="2021-02" db="EMBL/GenBank/DDBJ databases">
        <authorList>
            <person name="Dougan E. K."/>
            <person name="Rhodes N."/>
            <person name="Thang M."/>
            <person name="Chan C."/>
        </authorList>
    </citation>
    <scope>NUCLEOTIDE SEQUENCE</scope>
</reference>
<dbReference type="SMART" id="SM01119">
    <property type="entry name" value="D-ser_dehydrat"/>
    <property type="match status" value="1"/>
</dbReference>
<dbReference type="GO" id="GO:0008721">
    <property type="term" value="F:D-serine ammonia-lyase activity"/>
    <property type="evidence" value="ECO:0007669"/>
    <property type="project" value="TreeGrafter"/>
</dbReference>
<feature type="domain" description="D-serine dehydratase-like" evidence="1">
    <location>
        <begin position="97"/>
        <end position="193"/>
    </location>
</feature>
<dbReference type="EMBL" id="CAJNNW010034068">
    <property type="protein sequence ID" value="CAE8721474.1"/>
    <property type="molecule type" value="Genomic_DNA"/>
</dbReference>
<dbReference type="PANTHER" id="PTHR28004">
    <property type="entry name" value="ZGC:162816-RELATED"/>
    <property type="match status" value="1"/>
</dbReference>
<accession>A0A813LCX7</accession>